<gene>
    <name evidence="2" type="ORF">NCTC9783_05088</name>
    <name evidence="3" type="ORF">NCTC9783_05362</name>
</gene>
<evidence type="ECO:0000313" key="3">
    <source>
        <dbReference type="EMBL" id="SUJ54061.1"/>
    </source>
</evidence>
<evidence type="ECO:0000313" key="4">
    <source>
        <dbReference type="Proteomes" id="UP000254880"/>
    </source>
</evidence>
<proteinExistence type="predicted"/>
<keyword evidence="1" id="KW-1133">Transmembrane helix</keyword>
<accession>A0A380D7A8</accession>
<feature type="transmembrane region" description="Helical" evidence="1">
    <location>
        <begin position="7"/>
        <end position="30"/>
    </location>
</feature>
<sequence>MREHKIVPGVLLFALPILFTIVVYCIFRSLTSAISFTEHRDALGAAISSYAGTTIAILIAALTFVIGIRGKNMQKVKAYGYMTSVIILYALTFAELGIVFFMGLFLMATSKQPIALLPSLSIGLSASSMMHISIILFQLLKFSNK</sequence>
<keyword evidence="1" id="KW-0472">Membrane</keyword>
<feature type="transmembrane region" description="Helical" evidence="1">
    <location>
        <begin position="78"/>
        <end position="108"/>
    </location>
</feature>
<dbReference type="Pfam" id="PF15968">
    <property type="entry name" value="RexB"/>
    <property type="match status" value="1"/>
</dbReference>
<name>A0A380D7A8_SHIFL</name>
<reference evidence="3 4" key="1">
    <citation type="submission" date="2018-06" db="EMBL/GenBank/DDBJ databases">
        <authorList>
            <consortium name="Pathogen Informatics"/>
            <person name="Doyle S."/>
        </authorList>
    </citation>
    <scope>NUCLEOTIDE SEQUENCE [LARGE SCALE GENOMIC DNA]</scope>
    <source>
        <strain evidence="3 4">NCTC9783</strain>
    </source>
</reference>
<evidence type="ECO:0000313" key="2">
    <source>
        <dbReference type="EMBL" id="SUI94827.1"/>
    </source>
</evidence>
<feature type="transmembrane region" description="Helical" evidence="1">
    <location>
        <begin position="114"/>
        <end position="140"/>
    </location>
</feature>
<evidence type="ECO:0008006" key="5">
    <source>
        <dbReference type="Google" id="ProtNLM"/>
    </source>
</evidence>
<dbReference type="InterPro" id="IPR031892">
    <property type="entry name" value="RexB"/>
</dbReference>
<keyword evidence="1" id="KW-0812">Transmembrane</keyword>
<feature type="transmembrane region" description="Helical" evidence="1">
    <location>
        <begin position="42"/>
        <end position="66"/>
    </location>
</feature>
<dbReference type="Proteomes" id="UP000254880">
    <property type="component" value="Unassembled WGS sequence"/>
</dbReference>
<evidence type="ECO:0000256" key="1">
    <source>
        <dbReference type="SAM" id="Phobius"/>
    </source>
</evidence>
<dbReference type="EMBL" id="UGYT01000003">
    <property type="protein sequence ID" value="SUJ54061.1"/>
    <property type="molecule type" value="Genomic_DNA"/>
</dbReference>
<dbReference type="EMBL" id="UGYT01000001">
    <property type="protein sequence ID" value="SUI94827.1"/>
    <property type="molecule type" value="Genomic_DNA"/>
</dbReference>
<organism evidence="3 4">
    <name type="scientific">Shigella flexneri</name>
    <dbReference type="NCBI Taxonomy" id="623"/>
    <lineage>
        <taxon>Bacteria</taxon>
        <taxon>Pseudomonadati</taxon>
        <taxon>Pseudomonadota</taxon>
        <taxon>Gammaproteobacteria</taxon>
        <taxon>Enterobacterales</taxon>
        <taxon>Enterobacteriaceae</taxon>
        <taxon>Shigella</taxon>
    </lineage>
</organism>
<dbReference type="RefSeq" id="WP_052997307.1">
    <property type="nucleotide sequence ID" value="NZ_UGYT01000001.1"/>
</dbReference>
<dbReference type="AlphaFoldDB" id="A0A380D7A8"/>
<protein>
    <recommendedName>
        <fullName evidence="5">Biopolymer transporter ExbB</fullName>
    </recommendedName>
</protein>